<reference evidence="2 3" key="1">
    <citation type="submission" date="2019-09" db="EMBL/GenBank/DDBJ databases">
        <authorList>
            <person name="Ou C."/>
        </authorList>
    </citation>
    <scope>NUCLEOTIDE SEQUENCE [LARGE SCALE GENOMIC DNA]</scope>
    <source>
        <strain evidence="2">S2</strain>
        <tissue evidence="2">Leaf</tissue>
    </source>
</reference>
<name>A0A5N5IBE4_9ROSA</name>
<evidence type="ECO:0000313" key="2">
    <source>
        <dbReference type="EMBL" id="KAB2636577.1"/>
    </source>
</evidence>
<comment type="caution">
    <text evidence="2">The sequence shown here is derived from an EMBL/GenBank/DDBJ whole genome shotgun (WGS) entry which is preliminary data.</text>
</comment>
<dbReference type="Pfam" id="PF02458">
    <property type="entry name" value="Transferase"/>
    <property type="match status" value="1"/>
</dbReference>
<dbReference type="EMBL" id="SMOL01000004">
    <property type="protein sequence ID" value="KAB2636577.1"/>
    <property type="molecule type" value="Genomic_DNA"/>
</dbReference>
<dbReference type="Proteomes" id="UP000327157">
    <property type="component" value="Chromosome 5"/>
</dbReference>
<keyword evidence="3" id="KW-1185">Reference proteome</keyword>
<comment type="similarity">
    <text evidence="1">Belongs to the plant acyltransferase family.</text>
</comment>
<reference evidence="2 3" key="3">
    <citation type="submission" date="2019-11" db="EMBL/GenBank/DDBJ databases">
        <title>A de novo genome assembly of a pear dwarfing rootstock.</title>
        <authorList>
            <person name="Wang F."/>
            <person name="Wang J."/>
            <person name="Li S."/>
            <person name="Zhang Y."/>
            <person name="Fang M."/>
            <person name="Ma L."/>
            <person name="Zhao Y."/>
            <person name="Jiang S."/>
        </authorList>
    </citation>
    <scope>NUCLEOTIDE SEQUENCE [LARGE SCALE GENOMIC DNA]</scope>
    <source>
        <strain evidence="2">S2</strain>
        <tissue evidence="2">Leaf</tissue>
    </source>
</reference>
<reference evidence="3" key="2">
    <citation type="submission" date="2019-10" db="EMBL/GenBank/DDBJ databases">
        <title>A de novo genome assembly of a pear dwarfing rootstock.</title>
        <authorList>
            <person name="Wang F."/>
            <person name="Wang J."/>
            <person name="Li S."/>
            <person name="Zhang Y."/>
            <person name="Fang M."/>
            <person name="Ma L."/>
            <person name="Zhao Y."/>
            <person name="Jiang S."/>
        </authorList>
    </citation>
    <scope>NUCLEOTIDE SEQUENCE [LARGE SCALE GENOMIC DNA]</scope>
</reference>
<dbReference type="Gene3D" id="3.30.559.10">
    <property type="entry name" value="Chloramphenicol acetyltransferase-like domain"/>
    <property type="match status" value="1"/>
</dbReference>
<accession>A0A5N5IBE4</accession>
<dbReference type="InterPro" id="IPR023213">
    <property type="entry name" value="CAT-like_dom_sf"/>
</dbReference>
<proteinExistence type="inferred from homology"/>
<dbReference type="AlphaFoldDB" id="A0A5N5IBE4"/>
<organism evidence="2 3">
    <name type="scientific">Pyrus ussuriensis x Pyrus communis</name>
    <dbReference type="NCBI Taxonomy" id="2448454"/>
    <lineage>
        <taxon>Eukaryota</taxon>
        <taxon>Viridiplantae</taxon>
        <taxon>Streptophyta</taxon>
        <taxon>Embryophyta</taxon>
        <taxon>Tracheophyta</taxon>
        <taxon>Spermatophyta</taxon>
        <taxon>Magnoliopsida</taxon>
        <taxon>eudicotyledons</taxon>
        <taxon>Gunneridae</taxon>
        <taxon>Pentapetalae</taxon>
        <taxon>rosids</taxon>
        <taxon>fabids</taxon>
        <taxon>Rosales</taxon>
        <taxon>Rosaceae</taxon>
        <taxon>Amygdaloideae</taxon>
        <taxon>Maleae</taxon>
        <taxon>Pyrus</taxon>
    </lineage>
</organism>
<sequence>MASLKKVGQDGRLKGSTTFQVVAAKIWKARSIALNMPDEKTSAIFSSLMFAKALCPKPHQGLLAMHWSSCLVRKVQERVERLDDEYVRSGIDWLEVNRGVPCGEEDSFSLVTWWKLGLKQDEFSWGKVKCATSVLLKPGLVMLLLRLASGNGGLSICLGLPDDQMEMFRRLMMEE</sequence>
<dbReference type="GO" id="GO:0016747">
    <property type="term" value="F:acyltransferase activity, transferring groups other than amino-acyl groups"/>
    <property type="evidence" value="ECO:0007669"/>
    <property type="project" value="TreeGrafter"/>
</dbReference>
<dbReference type="PANTHER" id="PTHR31642:SF217">
    <property type="entry name" value="OMEGA-HYDROXYPALMITATE O-FERULOYL TRANSFERASE-LIKE ISOFORM X1"/>
    <property type="match status" value="1"/>
</dbReference>
<protein>
    <submittedName>
        <fullName evidence="2">Uncharacterized protein</fullName>
    </submittedName>
</protein>
<evidence type="ECO:0000313" key="3">
    <source>
        <dbReference type="Proteomes" id="UP000327157"/>
    </source>
</evidence>
<dbReference type="OrthoDB" id="1151563at2759"/>
<dbReference type="InterPro" id="IPR050317">
    <property type="entry name" value="Plant_Fungal_Acyltransferase"/>
</dbReference>
<gene>
    <name evidence="2" type="ORF">D8674_027111</name>
</gene>
<dbReference type="PANTHER" id="PTHR31642">
    <property type="entry name" value="TRICHOTHECENE 3-O-ACETYLTRANSFERASE"/>
    <property type="match status" value="1"/>
</dbReference>
<evidence type="ECO:0000256" key="1">
    <source>
        <dbReference type="ARBA" id="ARBA00009861"/>
    </source>
</evidence>